<accession>A0A9X4KNB7</accession>
<dbReference type="GO" id="GO:0005524">
    <property type="term" value="F:ATP binding"/>
    <property type="evidence" value="ECO:0007669"/>
    <property type="project" value="UniProtKB-KW"/>
</dbReference>
<feature type="region of interest" description="Disordered" evidence="5">
    <location>
        <begin position="185"/>
        <end position="230"/>
    </location>
</feature>
<keyword evidence="3" id="KW-0547">Nucleotide-binding</keyword>
<dbReference type="SUPFAM" id="SSF52540">
    <property type="entry name" value="P-loop containing nucleoside triphosphate hydrolases"/>
    <property type="match status" value="1"/>
</dbReference>
<dbReference type="RefSeq" id="WP_277529183.1">
    <property type="nucleotide sequence ID" value="NZ_JAPDIA010000001.1"/>
</dbReference>
<dbReference type="PANTHER" id="PTHR43790">
    <property type="entry name" value="CARBOHYDRATE TRANSPORT ATP-BINDING PROTEIN MG119-RELATED"/>
    <property type="match status" value="1"/>
</dbReference>
<dbReference type="Pfam" id="PF00005">
    <property type="entry name" value="ABC_tran"/>
    <property type="match status" value="1"/>
</dbReference>
<reference evidence="7" key="1">
    <citation type="submission" date="2022-10" db="EMBL/GenBank/DDBJ databases">
        <title>Comparative genomic analysis of Cohnella hashimotonis sp. nov., isolated from the International Space Station.</title>
        <authorList>
            <person name="Simpson A."/>
            <person name="Venkateswaran K."/>
        </authorList>
    </citation>
    <scope>NUCLEOTIDE SEQUENCE</scope>
    <source>
        <strain evidence="7">DSM 28161</strain>
    </source>
</reference>
<dbReference type="Proteomes" id="UP001153404">
    <property type="component" value="Unassembled WGS sequence"/>
</dbReference>
<evidence type="ECO:0000256" key="4">
    <source>
        <dbReference type="ARBA" id="ARBA00022840"/>
    </source>
</evidence>
<keyword evidence="2" id="KW-0677">Repeat</keyword>
<comment type="caution">
    <text evidence="7">The sequence shown here is derived from an EMBL/GenBank/DDBJ whole genome shotgun (WGS) entry which is preliminary data.</text>
</comment>
<evidence type="ECO:0000313" key="8">
    <source>
        <dbReference type="Proteomes" id="UP001153404"/>
    </source>
</evidence>
<dbReference type="InterPro" id="IPR050107">
    <property type="entry name" value="ABC_carbohydrate_import_ATPase"/>
</dbReference>
<keyword evidence="8" id="KW-1185">Reference proteome</keyword>
<dbReference type="InterPro" id="IPR027417">
    <property type="entry name" value="P-loop_NTPase"/>
</dbReference>
<name>A0A9X4KNB7_9BACL</name>
<sequence>MTVAENLFLSCQADMMGIFTNNRRRRREAKQLLRSLGSSLHPDTLVRYLSASDRYLVAIAQAISRKPKILIMDEPSDYLPHQDRVRLFDLVRDCRSQGIGIVYITHRLKEIANLCDRITILRDGKHVITRSVEGLSEKQTAALMLGREIGNLFPPDPRAVRQGTAARREADQVAGAAGYHLRVAPGRDRWRSGDGGSREDGARRHVVRPNAHGPWRDIPRREADRSRRSP</sequence>
<evidence type="ECO:0000256" key="5">
    <source>
        <dbReference type="SAM" id="MobiDB-lite"/>
    </source>
</evidence>
<evidence type="ECO:0000259" key="6">
    <source>
        <dbReference type="Pfam" id="PF00005"/>
    </source>
</evidence>
<dbReference type="InterPro" id="IPR003439">
    <property type="entry name" value="ABC_transporter-like_ATP-bd"/>
</dbReference>
<protein>
    <submittedName>
        <fullName evidence="7">ATP-binding cassette domain-containing protein</fullName>
    </submittedName>
</protein>
<dbReference type="AlphaFoldDB" id="A0A9X4KNB7"/>
<gene>
    <name evidence="7" type="ORF">OMP40_01260</name>
</gene>
<evidence type="ECO:0000256" key="3">
    <source>
        <dbReference type="ARBA" id="ARBA00022741"/>
    </source>
</evidence>
<organism evidence="7 8">
    <name type="scientific">Cohnella rhizosphaerae</name>
    <dbReference type="NCBI Taxonomy" id="1457232"/>
    <lineage>
        <taxon>Bacteria</taxon>
        <taxon>Bacillati</taxon>
        <taxon>Bacillota</taxon>
        <taxon>Bacilli</taxon>
        <taxon>Bacillales</taxon>
        <taxon>Paenibacillaceae</taxon>
        <taxon>Cohnella</taxon>
    </lineage>
</organism>
<keyword evidence="4 7" id="KW-0067">ATP-binding</keyword>
<dbReference type="PANTHER" id="PTHR43790:SF9">
    <property type="entry name" value="GALACTOFURANOSE TRANSPORTER ATP-BINDING PROTEIN YTFR"/>
    <property type="match status" value="1"/>
</dbReference>
<dbReference type="Gene3D" id="3.40.50.300">
    <property type="entry name" value="P-loop containing nucleotide triphosphate hydrolases"/>
    <property type="match status" value="1"/>
</dbReference>
<feature type="domain" description="ABC transporter" evidence="6">
    <location>
        <begin position="3"/>
        <end position="76"/>
    </location>
</feature>
<dbReference type="EMBL" id="JAPDIA010000001">
    <property type="protein sequence ID" value="MDG0808191.1"/>
    <property type="molecule type" value="Genomic_DNA"/>
</dbReference>
<proteinExistence type="predicted"/>
<evidence type="ECO:0000313" key="7">
    <source>
        <dbReference type="EMBL" id="MDG0808191.1"/>
    </source>
</evidence>
<evidence type="ECO:0000256" key="1">
    <source>
        <dbReference type="ARBA" id="ARBA00022448"/>
    </source>
</evidence>
<dbReference type="GO" id="GO:0016887">
    <property type="term" value="F:ATP hydrolysis activity"/>
    <property type="evidence" value="ECO:0007669"/>
    <property type="project" value="InterPro"/>
</dbReference>
<evidence type="ECO:0000256" key="2">
    <source>
        <dbReference type="ARBA" id="ARBA00022737"/>
    </source>
</evidence>
<feature type="compositionally biased region" description="Basic and acidic residues" evidence="5">
    <location>
        <begin position="214"/>
        <end position="230"/>
    </location>
</feature>
<feature type="compositionally biased region" description="Basic and acidic residues" evidence="5">
    <location>
        <begin position="185"/>
        <end position="203"/>
    </location>
</feature>
<keyword evidence="1" id="KW-0813">Transport</keyword>